<dbReference type="KEGG" id="ruv:EC9_43330"/>
<dbReference type="Gene3D" id="1.10.10.60">
    <property type="entry name" value="Homeodomain-like"/>
    <property type="match status" value="1"/>
</dbReference>
<dbReference type="PROSITE" id="PS00688">
    <property type="entry name" value="SIGMA54_INTERACT_3"/>
    <property type="match status" value="1"/>
</dbReference>
<dbReference type="CDD" id="cd00009">
    <property type="entry name" value="AAA"/>
    <property type="match status" value="1"/>
</dbReference>
<dbReference type="PANTHER" id="PTHR32071">
    <property type="entry name" value="TRANSCRIPTIONAL REGULATORY PROTEIN"/>
    <property type="match status" value="1"/>
</dbReference>
<dbReference type="AlphaFoldDB" id="A0A517M5I9"/>
<dbReference type="Pfam" id="PF25601">
    <property type="entry name" value="AAA_lid_14"/>
    <property type="match status" value="1"/>
</dbReference>
<reference evidence="6 7" key="1">
    <citation type="submission" date="2019-02" db="EMBL/GenBank/DDBJ databases">
        <title>Deep-cultivation of Planctomycetes and their phenomic and genomic characterization uncovers novel biology.</title>
        <authorList>
            <person name="Wiegand S."/>
            <person name="Jogler M."/>
            <person name="Boedeker C."/>
            <person name="Pinto D."/>
            <person name="Vollmers J."/>
            <person name="Rivas-Marin E."/>
            <person name="Kohn T."/>
            <person name="Peeters S.H."/>
            <person name="Heuer A."/>
            <person name="Rast P."/>
            <person name="Oberbeckmann S."/>
            <person name="Bunk B."/>
            <person name="Jeske O."/>
            <person name="Meyerdierks A."/>
            <person name="Storesund J.E."/>
            <person name="Kallscheuer N."/>
            <person name="Luecker S."/>
            <person name="Lage O.M."/>
            <person name="Pohl T."/>
            <person name="Merkel B.J."/>
            <person name="Hornburger P."/>
            <person name="Mueller R.-W."/>
            <person name="Bruemmer F."/>
            <person name="Labrenz M."/>
            <person name="Spormann A.M."/>
            <person name="Op den Camp H."/>
            <person name="Overmann J."/>
            <person name="Amann R."/>
            <person name="Jetten M.S.M."/>
            <person name="Mascher T."/>
            <person name="Medema M.H."/>
            <person name="Devos D.P."/>
            <person name="Kaster A.-K."/>
            <person name="Ovreas L."/>
            <person name="Rohde M."/>
            <person name="Galperin M.Y."/>
            <person name="Jogler C."/>
        </authorList>
    </citation>
    <scope>NUCLEOTIDE SEQUENCE [LARGE SCALE GENOMIC DNA]</scope>
    <source>
        <strain evidence="6 7">EC9</strain>
    </source>
</reference>
<gene>
    <name evidence="6" type="primary">zraR_12</name>
    <name evidence="6" type="ORF">EC9_43330</name>
</gene>
<dbReference type="InterPro" id="IPR003593">
    <property type="entry name" value="AAA+_ATPase"/>
</dbReference>
<dbReference type="RefSeq" id="WP_145348010.1">
    <property type="nucleotide sequence ID" value="NZ_CP036261.1"/>
</dbReference>
<keyword evidence="1" id="KW-0547">Nucleotide-binding</keyword>
<dbReference type="GO" id="GO:0003824">
    <property type="term" value="F:catalytic activity"/>
    <property type="evidence" value="ECO:0007669"/>
    <property type="project" value="InterPro"/>
</dbReference>
<dbReference type="OrthoDB" id="247151at2"/>
<evidence type="ECO:0000256" key="1">
    <source>
        <dbReference type="ARBA" id="ARBA00022741"/>
    </source>
</evidence>
<keyword evidence="7" id="KW-1185">Reference proteome</keyword>
<dbReference type="Pfam" id="PF00158">
    <property type="entry name" value="Sigma54_activat"/>
    <property type="match status" value="1"/>
</dbReference>
<dbReference type="SMART" id="SM00382">
    <property type="entry name" value="AAA"/>
    <property type="match status" value="1"/>
</dbReference>
<dbReference type="SUPFAM" id="SSF52540">
    <property type="entry name" value="P-loop containing nucleoside triphosphate hydrolases"/>
    <property type="match status" value="1"/>
</dbReference>
<keyword evidence="2" id="KW-0067">ATP-binding</keyword>
<dbReference type="Pfam" id="PF02954">
    <property type="entry name" value="HTH_8"/>
    <property type="match status" value="1"/>
</dbReference>
<dbReference type="PANTHER" id="PTHR32071:SF113">
    <property type="entry name" value="ALGINATE BIOSYNTHESIS TRANSCRIPTIONAL REGULATORY PROTEIN ALGB"/>
    <property type="match status" value="1"/>
</dbReference>
<dbReference type="Gene3D" id="3.40.50.300">
    <property type="entry name" value="P-loop containing nucleotide triphosphate hydrolases"/>
    <property type="match status" value="1"/>
</dbReference>
<dbReference type="InterPro" id="IPR009215">
    <property type="entry name" value="TIM-br_IGPS-like"/>
</dbReference>
<dbReference type="GO" id="GO:0005524">
    <property type="term" value="F:ATP binding"/>
    <property type="evidence" value="ECO:0007669"/>
    <property type="project" value="UniProtKB-KW"/>
</dbReference>
<organism evidence="6 7">
    <name type="scientific">Rosistilla ulvae</name>
    <dbReference type="NCBI Taxonomy" id="1930277"/>
    <lineage>
        <taxon>Bacteria</taxon>
        <taxon>Pseudomonadati</taxon>
        <taxon>Planctomycetota</taxon>
        <taxon>Planctomycetia</taxon>
        <taxon>Pirellulales</taxon>
        <taxon>Pirellulaceae</taxon>
        <taxon>Rosistilla</taxon>
    </lineage>
</organism>
<dbReference type="Gene3D" id="3.20.20.70">
    <property type="entry name" value="Aldolase class I"/>
    <property type="match status" value="1"/>
</dbReference>
<dbReference type="InterPro" id="IPR058031">
    <property type="entry name" value="AAA_lid_NorR"/>
</dbReference>
<keyword evidence="3" id="KW-0805">Transcription regulation</keyword>
<proteinExistence type="predicted"/>
<evidence type="ECO:0000313" key="7">
    <source>
        <dbReference type="Proteomes" id="UP000319557"/>
    </source>
</evidence>
<evidence type="ECO:0000256" key="2">
    <source>
        <dbReference type="ARBA" id="ARBA00022840"/>
    </source>
</evidence>
<dbReference type="InterPro" id="IPR027417">
    <property type="entry name" value="P-loop_NTPase"/>
</dbReference>
<dbReference type="Pfam" id="PF09370">
    <property type="entry name" value="PEP_hydrolase"/>
    <property type="match status" value="1"/>
</dbReference>
<dbReference type="SUPFAM" id="SSF51621">
    <property type="entry name" value="Phosphoenolpyruvate/pyruvate domain"/>
    <property type="match status" value="1"/>
</dbReference>
<dbReference type="FunFam" id="3.40.50.300:FF:000006">
    <property type="entry name" value="DNA-binding transcriptional regulator NtrC"/>
    <property type="match status" value="1"/>
</dbReference>
<sequence>MIDFRNRLEESRTGTPLLMVVPGSGLIAKCAVESEADALMVLNAGIYRSMGSGTLAAFMPYGNANDQTLELLKEQMLPRSGDLPIIAGVFGVDPTRPIRDRLRELQDLGVIGVVNWPAIGFIDGKFRKHLEKEGLGTEVESEMLAVARELGFVTFGFSLSVEEVQRFVATGVDGLILDVGLTRSSDDFRAKRDDVHRAISQLNKLSAAADTRPECVRVAFGGPITAPTELSEVFRHSSIHGFAGGSVFERLPVQDIVNTTLRRFKGVASSARAGGAKTFGGMVGHSPAMRQVFDIINRVGHQDVTVCVEGETGTGKELVAAMLHRLSSRANHPLVTLNCGAIPSSLLESELFGHERGAFTGAERQRPGKFELAHGGVLFLDEIADLSPHGQVALLRVLQQNEVVRVGGDTTIPVDVRIVTASNRPLSAMVDAGDFRADLYYRLSTITIRLPALRERLEDIPLLVEAFLANLRMQLNRPIAGISSRFEKKLRQHAWPGNVRELEHVLNRCAILEDGTHLEGWSFEPQPHLRSSADASDLPLPSKQEQAERALQDADGNVTRAAAALNVTRKTFYRWLDRGKAEPPSSS</sequence>
<dbReference type="Gene3D" id="1.10.8.60">
    <property type="match status" value="1"/>
</dbReference>
<dbReference type="InterPro" id="IPR015813">
    <property type="entry name" value="Pyrv/PenolPyrv_kinase-like_dom"/>
</dbReference>
<dbReference type="GO" id="GO:0043565">
    <property type="term" value="F:sequence-specific DNA binding"/>
    <property type="evidence" value="ECO:0007669"/>
    <property type="project" value="InterPro"/>
</dbReference>
<dbReference type="GO" id="GO:0006355">
    <property type="term" value="P:regulation of DNA-templated transcription"/>
    <property type="evidence" value="ECO:0007669"/>
    <property type="project" value="InterPro"/>
</dbReference>
<dbReference type="InterPro" id="IPR025944">
    <property type="entry name" value="Sigma_54_int_dom_CS"/>
</dbReference>
<evidence type="ECO:0000256" key="4">
    <source>
        <dbReference type="ARBA" id="ARBA00023163"/>
    </source>
</evidence>
<evidence type="ECO:0000259" key="5">
    <source>
        <dbReference type="PROSITE" id="PS50045"/>
    </source>
</evidence>
<dbReference type="SUPFAM" id="SSF46689">
    <property type="entry name" value="Homeodomain-like"/>
    <property type="match status" value="1"/>
</dbReference>
<dbReference type="InterPro" id="IPR013785">
    <property type="entry name" value="Aldolase_TIM"/>
</dbReference>
<dbReference type="InterPro" id="IPR009057">
    <property type="entry name" value="Homeodomain-like_sf"/>
</dbReference>
<name>A0A517M5I9_9BACT</name>
<keyword evidence="4" id="KW-0804">Transcription</keyword>
<evidence type="ECO:0000313" key="6">
    <source>
        <dbReference type="EMBL" id="QDS90129.1"/>
    </source>
</evidence>
<accession>A0A517M5I9</accession>
<dbReference type="Proteomes" id="UP000319557">
    <property type="component" value="Chromosome"/>
</dbReference>
<feature type="domain" description="Sigma-54 factor interaction" evidence="5">
    <location>
        <begin position="282"/>
        <end position="511"/>
    </location>
</feature>
<dbReference type="InterPro" id="IPR002078">
    <property type="entry name" value="Sigma_54_int"/>
</dbReference>
<dbReference type="PROSITE" id="PS50045">
    <property type="entry name" value="SIGMA54_INTERACT_4"/>
    <property type="match status" value="1"/>
</dbReference>
<protein>
    <submittedName>
        <fullName evidence="6">Transcriptional regulatory protein ZraR</fullName>
    </submittedName>
</protein>
<dbReference type="EMBL" id="CP036261">
    <property type="protein sequence ID" value="QDS90129.1"/>
    <property type="molecule type" value="Genomic_DNA"/>
</dbReference>
<evidence type="ECO:0000256" key="3">
    <source>
        <dbReference type="ARBA" id="ARBA00023015"/>
    </source>
</evidence>
<dbReference type="InterPro" id="IPR002197">
    <property type="entry name" value="HTH_Fis"/>
</dbReference>